<reference evidence="9 10" key="1">
    <citation type="submission" date="2015-03" db="EMBL/GenBank/DDBJ databases">
        <title>Genome sequence of Kiloniella sp. P1-1, isolated from the gut microflora of Pacific white shrimp, Penaeus vannamei.</title>
        <authorList>
            <person name="Shao Z."/>
            <person name="Wang L."/>
            <person name="Li X."/>
        </authorList>
    </citation>
    <scope>NUCLEOTIDE SEQUENCE [LARGE SCALE GENOMIC DNA]</scope>
    <source>
        <strain evidence="9 10">P1-1</strain>
    </source>
</reference>
<evidence type="ECO:0000259" key="8">
    <source>
        <dbReference type="Pfam" id="PF09976"/>
    </source>
</evidence>
<protein>
    <recommendedName>
        <fullName evidence="8">Ancillary SecYEG translocon subunit/Cell division coordinator CpoB TPR domain-containing protein</fullName>
    </recommendedName>
</protein>
<dbReference type="PATRIC" id="fig|1549748.8.peg.637"/>
<dbReference type="OrthoDB" id="7173339at2"/>
<proteinExistence type="predicted"/>
<dbReference type="AlphaFoldDB" id="A0A0M2R833"/>
<comment type="subcellular location">
    <subcellularLocation>
        <location evidence="2">Cell membrane</location>
    </subcellularLocation>
    <subcellularLocation>
        <location evidence="1">Membrane</location>
        <topology evidence="1">Single-pass membrane protein</topology>
    </subcellularLocation>
</comment>
<dbReference type="GO" id="GO:0044877">
    <property type="term" value="F:protein-containing complex binding"/>
    <property type="evidence" value="ECO:0007669"/>
    <property type="project" value="InterPro"/>
</dbReference>
<keyword evidence="4" id="KW-0812">Transmembrane</keyword>
<dbReference type="GO" id="GO:0005886">
    <property type="term" value="C:plasma membrane"/>
    <property type="evidence" value="ECO:0007669"/>
    <property type="project" value="UniProtKB-SubCell"/>
</dbReference>
<accession>A0A0M2R833</accession>
<name>A0A0M2R833_9PROT</name>
<gene>
    <name evidence="9" type="ORF">WH95_12295</name>
</gene>
<keyword evidence="10" id="KW-1185">Reference proteome</keyword>
<dbReference type="InterPro" id="IPR026039">
    <property type="entry name" value="YfgM"/>
</dbReference>
<evidence type="ECO:0000256" key="6">
    <source>
        <dbReference type="ARBA" id="ARBA00023136"/>
    </source>
</evidence>
<evidence type="ECO:0000256" key="7">
    <source>
        <dbReference type="ARBA" id="ARBA00023186"/>
    </source>
</evidence>
<sequence>MADIFQEVEEDLKRERVEVLWKKYGKWAIGAAVLIVAATAGFQGWESYQSTVQAEKSAAFASALELSQADKTDEAAKVLAPLAQSDDGYGTLARFEQARLLAESGDTTAAVKVWDEIAASSPPLSTLKDVAALLAAMHLVENGELADVKQRLAGLAVANGAFRYSAIELQAIVALREGDNVAAKALFQQLIDDVDAPNGIKSRSSQILESLAE</sequence>
<evidence type="ECO:0000256" key="4">
    <source>
        <dbReference type="ARBA" id="ARBA00022692"/>
    </source>
</evidence>
<keyword evidence="5" id="KW-1133">Transmembrane helix</keyword>
<evidence type="ECO:0000313" key="9">
    <source>
        <dbReference type="EMBL" id="KKJ76579.1"/>
    </source>
</evidence>
<dbReference type="RefSeq" id="WP_046507610.1">
    <property type="nucleotide sequence ID" value="NZ_LANI01000018.1"/>
</dbReference>
<keyword evidence="3" id="KW-1003">Cell membrane</keyword>
<comment type="caution">
    <text evidence="9">The sequence shown here is derived from an EMBL/GenBank/DDBJ whole genome shotgun (WGS) entry which is preliminary data.</text>
</comment>
<dbReference type="InterPro" id="IPR018704">
    <property type="entry name" value="SecYEG/CpoB_TPR"/>
</dbReference>
<dbReference type="PANTHER" id="PTHR38035">
    <property type="entry name" value="UPF0070 PROTEIN YFGM"/>
    <property type="match status" value="1"/>
</dbReference>
<dbReference type="STRING" id="1549748.WH95_12295"/>
<dbReference type="Proteomes" id="UP000034491">
    <property type="component" value="Unassembled WGS sequence"/>
</dbReference>
<evidence type="ECO:0000256" key="5">
    <source>
        <dbReference type="ARBA" id="ARBA00022989"/>
    </source>
</evidence>
<keyword evidence="6" id="KW-0472">Membrane</keyword>
<dbReference type="Pfam" id="PF09976">
    <property type="entry name" value="TPR_21"/>
    <property type="match status" value="1"/>
</dbReference>
<evidence type="ECO:0000256" key="3">
    <source>
        <dbReference type="ARBA" id="ARBA00022475"/>
    </source>
</evidence>
<evidence type="ECO:0000256" key="1">
    <source>
        <dbReference type="ARBA" id="ARBA00004167"/>
    </source>
</evidence>
<dbReference type="PANTHER" id="PTHR38035:SF1">
    <property type="entry name" value="ANCILLARY SECYEG TRANSLOCON SUBUNIT"/>
    <property type="match status" value="1"/>
</dbReference>
<keyword evidence="7" id="KW-0143">Chaperone</keyword>
<organism evidence="9 10">
    <name type="scientific">Kiloniella litopenaei</name>
    <dbReference type="NCBI Taxonomy" id="1549748"/>
    <lineage>
        <taxon>Bacteria</taxon>
        <taxon>Pseudomonadati</taxon>
        <taxon>Pseudomonadota</taxon>
        <taxon>Alphaproteobacteria</taxon>
        <taxon>Rhodospirillales</taxon>
        <taxon>Kiloniellaceae</taxon>
        <taxon>Kiloniella</taxon>
    </lineage>
</organism>
<dbReference type="EMBL" id="LANI01000018">
    <property type="protein sequence ID" value="KKJ76579.1"/>
    <property type="molecule type" value="Genomic_DNA"/>
</dbReference>
<evidence type="ECO:0000313" key="10">
    <source>
        <dbReference type="Proteomes" id="UP000034491"/>
    </source>
</evidence>
<feature type="domain" description="Ancillary SecYEG translocon subunit/Cell division coordinator CpoB TPR" evidence="8">
    <location>
        <begin position="21"/>
        <end position="197"/>
    </location>
</feature>
<evidence type="ECO:0000256" key="2">
    <source>
        <dbReference type="ARBA" id="ARBA00004236"/>
    </source>
</evidence>